<dbReference type="EMBL" id="JAIWYP010000009">
    <property type="protein sequence ID" value="KAH3770191.1"/>
    <property type="molecule type" value="Genomic_DNA"/>
</dbReference>
<sequence>MMLHTTTKVQTVVLLKTAQATVSSYFNDAEANILFDEGAQRSFITKELAEKLNIVPESTVEMSIIFV</sequence>
<name>A0A9D4DZ02_DREPO</name>
<dbReference type="InterPro" id="IPR021109">
    <property type="entry name" value="Peptidase_aspartic_dom_sf"/>
</dbReference>
<comment type="caution">
    <text evidence="1">The sequence shown here is derived from an EMBL/GenBank/DDBJ whole genome shotgun (WGS) entry which is preliminary data.</text>
</comment>
<proteinExistence type="predicted"/>
<reference evidence="1" key="2">
    <citation type="submission" date="2020-11" db="EMBL/GenBank/DDBJ databases">
        <authorList>
            <person name="McCartney M.A."/>
            <person name="Auch B."/>
            <person name="Kono T."/>
            <person name="Mallez S."/>
            <person name="Becker A."/>
            <person name="Gohl D.M."/>
            <person name="Silverstein K.A.T."/>
            <person name="Koren S."/>
            <person name="Bechman K.B."/>
            <person name="Herman A."/>
            <person name="Abrahante J.E."/>
            <person name="Garbe J."/>
        </authorList>
    </citation>
    <scope>NUCLEOTIDE SEQUENCE</scope>
    <source>
        <strain evidence="1">Duluth1</strain>
        <tissue evidence="1">Whole animal</tissue>
    </source>
</reference>
<dbReference type="Proteomes" id="UP000828390">
    <property type="component" value="Unassembled WGS sequence"/>
</dbReference>
<protein>
    <recommendedName>
        <fullName evidence="3">Peptidase aspartic putative domain-containing protein</fullName>
    </recommendedName>
</protein>
<evidence type="ECO:0008006" key="3">
    <source>
        <dbReference type="Google" id="ProtNLM"/>
    </source>
</evidence>
<accession>A0A9D4DZ02</accession>
<gene>
    <name evidence="1" type="ORF">DPMN_171474</name>
</gene>
<evidence type="ECO:0000313" key="1">
    <source>
        <dbReference type="EMBL" id="KAH3770191.1"/>
    </source>
</evidence>
<dbReference type="Gene3D" id="2.40.70.10">
    <property type="entry name" value="Acid Proteases"/>
    <property type="match status" value="1"/>
</dbReference>
<dbReference type="Pfam" id="PF13650">
    <property type="entry name" value="Asp_protease_2"/>
    <property type="match status" value="1"/>
</dbReference>
<evidence type="ECO:0000313" key="2">
    <source>
        <dbReference type="Proteomes" id="UP000828390"/>
    </source>
</evidence>
<reference evidence="1" key="1">
    <citation type="journal article" date="2019" name="bioRxiv">
        <title>The Genome of the Zebra Mussel, Dreissena polymorpha: A Resource for Invasive Species Research.</title>
        <authorList>
            <person name="McCartney M.A."/>
            <person name="Auch B."/>
            <person name="Kono T."/>
            <person name="Mallez S."/>
            <person name="Zhang Y."/>
            <person name="Obille A."/>
            <person name="Becker A."/>
            <person name="Abrahante J.E."/>
            <person name="Garbe J."/>
            <person name="Badalamenti J.P."/>
            <person name="Herman A."/>
            <person name="Mangelson H."/>
            <person name="Liachko I."/>
            <person name="Sullivan S."/>
            <person name="Sone E.D."/>
            <person name="Koren S."/>
            <person name="Silverstein K.A.T."/>
            <person name="Beckman K.B."/>
            <person name="Gohl D.M."/>
        </authorList>
    </citation>
    <scope>NUCLEOTIDE SEQUENCE</scope>
    <source>
        <strain evidence="1">Duluth1</strain>
        <tissue evidence="1">Whole animal</tissue>
    </source>
</reference>
<dbReference type="AlphaFoldDB" id="A0A9D4DZ02"/>
<organism evidence="1 2">
    <name type="scientific">Dreissena polymorpha</name>
    <name type="common">Zebra mussel</name>
    <name type="synonym">Mytilus polymorpha</name>
    <dbReference type="NCBI Taxonomy" id="45954"/>
    <lineage>
        <taxon>Eukaryota</taxon>
        <taxon>Metazoa</taxon>
        <taxon>Spiralia</taxon>
        <taxon>Lophotrochozoa</taxon>
        <taxon>Mollusca</taxon>
        <taxon>Bivalvia</taxon>
        <taxon>Autobranchia</taxon>
        <taxon>Heteroconchia</taxon>
        <taxon>Euheterodonta</taxon>
        <taxon>Imparidentia</taxon>
        <taxon>Neoheterodontei</taxon>
        <taxon>Myida</taxon>
        <taxon>Dreissenoidea</taxon>
        <taxon>Dreissenidae</taxon>
        <taxon>Dreissena</taxon>
    </lineage>
</organism>
<keyword evidence="2" id="KW-1185">Reference proteome</keyword>